<dbReference type="Proteomes" id="UP000243525">
    <property type="component" value="Unassembled WGS sequence"/>
</dbReference>
<evidence type="ECO:0000313" key="1">
    <source>
        <dbReference type="EMBL" id="PTN08937.1"/>
    </source>
</evidence>
<dbReference type="OrthoDB" id="749061at2"/>
<keyword evidence="2" id="KW-1185">Reference proteome</keyword>
<organism evidence="1 2">
    <name type="scientific">Mangrovibacterium marinum</name>
    <dbReference type="NCBI Taxonomy" id="1639118"/>
    <lineage>
        <taxon>Bacteria</taxon>
        <taxon>Pseudomonadati</taxon>
        <taxon>Bacteroidota</taxon>
        <taxon>Bacteroidia</taxon>
        <taxon>Marinilabiliales</taxon>
        <taxon>Prolixibacteraceae</taxon>
        <taxon>Mangrovibacterium</taxon>
    </lineage>
</organism>
<gene>
    <name evidence="1" type="ORF">C8N47_10634</name>
</gene>
<dbReference type="EMBL" id="QAAD01000006">
    <property type="protein sequence ID" value="PTN08937.1"/>
    <property type="molecule type" value="Genomic_DNA"/>
</dbReference>
<sequence>MNTSETGFEKNLSIYEQMLDEIQSPTANYNPPVAQMSVETLQAHVDPARAALRTVTQTQADYTFAVNDRQAAYDDMNKRITQVNTALPLFGVSARTLADFKSVYDKLKGYSTVSEMGFEHLKENFGEYLMLLKKVTNYAPTDPDLTVEALESLESQLDDQNQAVSQSDAALSSARDTRNQLMYDEQTGLVPLCKDVKQYYRSVEGVNGVMYKRLVSLMKPLR</sequence>
<accession>A0A2T5C2L6</accession>
<dbReference type="RefSeq" id="WP_107821858.1">
    <property type="nucleotide sequence ID" value="NZ_OY782574.1"/>
</dbReference>
<proteinExistence type="predicted"/>
<dbReference type="AlphaFoldDB" id="A0A2T5C2L6"/>
<name>A0A2T5C2L6_9BACT</name>
<protein>
    <submittedName>
        <fullName evidence="1">Uncharacterized protein</fullName>
    </submittedName>
</protein>
<evidence type="ECO:0000313" key="2">
    <source>
        <dbReference type="Proteomes" id="UP000243525"/>
    </source>
</evidence>
<reference evidence="1 2" key="1">
    <citation type="submission" date="2018-04" db="EMBL/GenBank/DDBJ databases">
        <title>Genomic Encyclopedia of Archaeal and Bacterial Type Strains, Phase II (KMG-II): from individual species to whole genera.</title>
        <authorList>
            <person name="Goeker M."/>
        </authorList>
    </citation>
    <scope>NUCLEOTIDE SEQUENCE [LARGE SCALE GENOMIC DNA]</scope>
    <source>
        <strain evidence="1 2">DSM 28823</strain>
    </source>
</reference>
<comment type="caution">
    <text evidence="1">The sequence shown here is derived from an EMBL/GenBank/DDBJ whole genome shotgun (WGS) entry which is preliminary data.</text>
</comment>